<dbReference type="Proteomes" id="UP000676246">
    <property type="component" value="Unassembled WGS sequence"/>
</dbReference>
<dbReference type="PANTHER" id="PTHR30619:SF1">
    <property type="entry name" value="RECOMBINATION PROTEIN 2"/>
    <property type="match status" value="1"/>
</dbReference>
<proteinExistence type="predicted"/>
<dbReference type="RefSeq" id="WP_210852356.1">
    <property type="nucleotide sequence ID" value="NZ_JAGQDD010000003.1"/>
</dbReference>
<sequence>MKRSMGLEMLPALHGDALLLRWHDGRRPRQLLVDGGPIGAYGALRAAIDALPGQRLELVVLSHVDTDHVDGLLRLFAEPTPWPFSVADVWFNGWTHLIEAGAQERLGGKQGEFFAALIQQRLPPDTWNRAFGGHAVRVPATGALPEVTLPGGLKLTLLSPTDEGLVALHRAWRTDLKGQVVPGDFDSAWAALATQSRYLPEAGLLGGGATTRPAGSTRLDAAPANGSSIAFLAEFGRRSALLLADAHAPVVCASIRRLLATRGQSRLRVDAMKLAHHGSRGNTTAELMALVECPRYLVSTNGDLFGHPDEEALACILASSQPARVQLCFNHLSDTTRAWADPARQQRLGYDALFPAPGTEGLAVHW</sequence>
<dbReference type="SUPFAM" id="SSF56281">
    <property type="entry name" value="Metallo-hydrolase/oxidoreductase"/>
    <property type="match status" value="1"/>
</dbReference>
<dbReference type="EMBL" id="JAGQDD010000003">
    <property type="protein sequence ID" value="MBQ0930026.1"/>
    <property type="molecule type" value="Genomic_DNA"/>
</dbReference>
<dbReference type="AlphaFoldDB" id="A0A940YBK0"/>
<dbReference type="PANTHER" id="PTHR30619">
    <property type="entry name" value="DNA INTERNALIZATION/COMPETENCE PROTEIN COMEC/REC2"/>
    <property type="match status" value="1"/>
</dbReference>
<accession>A0A940YBK0</accession>
<organism evidence="1 2">
    <name type="scientific">Ideonella alba</name>
    <dbReference type="NCBI Taxonomy" id="2824118"/>
    <lineage>
        <taxon>Bacteria</taxon>
        <taxon>Pseudomonadati</taxon>
        <taxon>Pseudomonadota</taxon>
        <taxon>Betaproteobacteria</taxon>
        <taxon>Burkholderiales</taxon>
        <taxon>Sphaerotilaceae</taxon>
        <taxon>Ideonella</taxon>
    </lineage>
</organism>
<evidence type="ECO:0008006" key="3">
    <source>
        <dbReference type="Google" id="ProtNLM"/>
    </source>
</evidence>
<comment type="caution">
    <text evidence="1">The sequence shown here is derived from an EMBL/GenBank/DDBJ whole genome shotgun (WGS) entry which is preliminary data.</text>
</comment>
<protein>
    <recommendedName>
        <fullName evidence="3">MBL fold metallo-hydrolase</fullName>
    </recommendedName>
</protein>
<keyword evidence="2" id="KW-1185">Reference proteome</keyword>
<dbReference type="InterPro" id="IPR052159">
    <property type="entry name" value="Competence_DNA_uptake"/>
</dbReference>
<evidence type="ECO:0000313" key="2">
    <source>
        <dbReference type="Proteomes" id="UP000676246"/>
    </source>
</evidence>
<reference evidence="1 2" key="1">
    <citation type="submission" date="2021-04" db="EMBL/GenBank/DDBJ databases">
        <title>The genome sequence of Ideonella sp. 3Y2.</title>
        <authorList>
            <person name="Liu Y."/>
        </authorList>
    </citation>
    <scope>NUCLEOTIDE SEQUENCE [LARGE SCALE GENOMIC DNA]</scope>
    <source>
        <strain evidence="1 2">3Y2</strain>
    </source>
</reference>
<dbReference type="InterPro" id="IPR036866">
    <property type="entry name" value="RibonucZ/Hydroxyglut_hydro"/>
</dbReference>
<name>A0A940YBK0_9BURK</name>
<gene>
    <name evidence="1" type="ORF">KAK03_05955</name>
</gene>
<dbReference type="Gene3D" id="3.60.15.10">
    <property type="entry name" value="Ribonuclease Z/Hydroxyacylglutathione hydrolase-like"/>
    <property type="match status" value="1"/>
</dbReference>
<evidence type="ECO:0000313" key="1">
    <source>
        <dbReference type="EMBL" id="MBQ0930026.1"/>
    </source>
</evidence>